<sequence>MDIRSTIISLTSTGILPTAWAASVWRNTFFFRQMAPISAIGCTTPISLFTVMTDTREVSGLMAASSWPTSTRPLRWTGK</sequence>
<protein>
    <submittedName>
        <fullName evidence="1">Uncharacterized protein</fullName>
    </submittedName>
</protein>
<accession>A0A6B0TXU6</accession>
<dbReference type="AlphaFoldDB" id="A0A6B0TXU6"/>
<organism evidence="1">
    <name type="scientific">Ixodes ricinus</name>
    <name type="common">Common tick</name>
    <name type="synonym">Acarus ricinus</name>
    <dbReference type="NCBI Taxonomy" id="34613"/>
    <lineage>
        <taxon>Eukaryota</taxon>
        <taxon>Metazoa</taxon>
        <taxon>Ecdysozoa</taxon>
        <taxon>Arthropoda</taxon>
        <taxon>Chelicerata</taxon>
        <taxon>Arachnida</taxon>
        <taxon>Acari</taxon>
        <taxon>Parasitiformes</taxon>
        <taxon>Ixodida</taxon>
        <taxon>Ixodoidea</taxon>
        <taxon>Ixodidae</taxon>
        <taxon>Ixodinae</taxon>
        <taxon>Ixodes</taxon>
    </lineage>
</organism>
<dbReference type="EMBL" id="GIFC01002045">
    <property type="protein sequence ID" value="MXU84128.1"/>
    <property type="molecule type" value="Transcribed_RNA"/>
</dbReference>
<proteinExistence type="predicted"/>
<evidence type="ECO:0000313" key="1">
    <source>
        <dbReference type="EMBL" id="MXU84128.1"/>
    </source>
</evidence>
<reference evidence="1" key="1">
    <citation type="submission" date="2019-12" db="EMBL/GenBank/DDBJ databases">
        <title>An insight into the sialome of adult female Ixodes ricinus ticks feeding for 6 days.</title>
        <authorList>
            <person name="Perner J."/>
            <person name="Ribeiro J.M.C."/>
        </authorList>
    </citation>
    <scope>NUCLEOTIDE SEQUENCE</scope>
    <source>
        <strain evidence="1">Semi-engorged</strain>
        <tissue evidence="1">Salivary glands</tissue>
    </source>
</reference>
<name>A0A6B0TXU6_IXORI</name>